<dbReference type="InterPro" id="IPR001128">
    <property type="entry name" value="Cyt_P450"/>
</dbReference>
<dbReference type="PANTHER" id="PTHR24304:SF2">
    <property type="entry name" value="24-HYDROXYCHOLESTEROL 7-ALPHA-HYDROXYLASE"/>
    <property type="match status" value="1"/>
</dbReference>
<keyword evidence="2" id="KW-0349">Heme</keyword>
<name>A0ABR1UDY8_9PEZI</name>
<evidence type="ECO:0000256" key="4">
    <source>
        <dbReference type="ARBA" id="ARBA00023004"/>
    </source>
</evidence>
<comment type="similarity">
    <text evidence="1">Belongs to the cytochrome P450 family.</text>
</comment>
<comment type="caution">
    <text evidence="6">The sequence shown here is derived from an EMBL/GenBank/DDBJ whole genome shotgun (WGS) entry which is preliminary data.</text>
</comment>
<dbReference type="Pfam" id="PF00067">
    <property type="entry name" value="p450"/>
    <property type="match status" value="1"/>
</dbReference>
<dbReference type="EMBL" id="JAQQWM010000007">
    <property type="protein sequence ID" value="KAK8057118.1"/>
    <property type="molecule type" value="Genomic_DNA"/>
</dbReference>
<protein>
    <submittedName>
        <fullName evidence="6">Cytochrome P450</fullName>
    </submittedName>
</protein>
<evidence type="ECO:0000313" key="6">
    <source>
        <dbReference type="EMBL" id="KAK8057118.1"/>
    </source>
</evidence>
<keyword evidence="3" id="KW-0479">Metal-binding</keyword>
<evidence type="ECO:0000313" key="7">
    <source>
        <dbReference type="Proteomes" id="UP001446871"/>
    </source>
</evidence>
<keyword evidence="4" id="KW-0408">Iron</keyword>
<dbReference type="PANTHER" id="PTHR24304">
    <property type="entry name" value="CYTOCHROME P450 FAMILY 7"/>
    <property type="match status" value="1"/>
</dbReference>
<evidence type="ECO:0000256" key="2">
    <source>
        <dbReference type="ARBA" id="ARBA00022617"/>
    </source>
</evidence>
<reference evidence="6 7" key="1">
    <citation type="submission" date="2023-01" db="EMBL/GenBank/DDBJ databases">
        <title>Analysis of 21 Apiospora genomes using comparative genomics revels a genus with tremendous synthesis potential of carbohydrate active enzymes and secondary metabolites.</title>
        <authorList>
            <person name="Sorensen T."/>
        </authorList>
    </citation>
    <scope>NUCLEOTIDE SEQUENCE [LARGE SCALE GENOMIC DNA]</scope>
    <source>
        <strain evidence="6 7">CBS 83171</strain>
    </source>
</reference>
<evidence type="ECO:0000256" key="1">
    <source>
        <dbReference type="ARBA" id="ARBA00010617"/>
    </source>
</evidence>
<accession>A0ABR1UDY8</accession>
<dbReference type="Proteomes" id="UP001446871">
    <property type="component" value="Unassembled WGS sequence"/>
</dbReference>
<gene>
    <name evidence="6" type="ORF">PG996_011055</name>
</gene>
<dbReference type="InterPro" id="IPR036396">
    <property type="entry name" value="Cyt_P450_sf"/>
</dbReference>
<proteinExistence type="inferred from homology"/>
<sequence>MAVAQLAPSVFKRRNRNLSHHQLHVANLQLLQGAHEGQQRRASPQIPDVFPVHRQHPFPGMGSAWICGKRNVSIDKCGVSNAKLTTTNRRYEGQLTSASISLLPGWNIHFFQDRETVREIWRSSSLLSSHTVFRYACKYMFGTPPKWLAILAADDSGHNAKPHPASRVEPQNRAHSILSRGVHANISGPRFAPSLERLRKNLFRSVGEVEAGPPIGDGDGDGDGLVVSDFRRFVHNTVGLSLVQAVFGPSLVRVNPTFMDDVYELDRWLPWLSRGIPSLLMPKAYAARRWMQRNFKAWYAYDQYHLNKQDSAVYDEAYEGSTWMENRRLTMREIQDEDTVASLDSGGAWATTINVYSATIMALIHIARDRQVLERVRGEMDAAFGAHQPLSSVSIKELAKLPLLSSIFAETLRLHVTSFSVVTAPYQDMRLGGRYLFPKGGIGMLSSRVSHLDTGFWNTQEGVHPVNSFWADRFLTDPSDPSSGPRIPGLKNTDTSVRASGRCKAGSQGDADDQPYFSTEGLRESWYPFGGGQFICPERFIARSAMILTCALLARQFDMEVLNKRIEFSSSTYGFGTEQPKHPVQVRLRRRLANA</sequence>
<dbReference type="SUPFAM" id="SSF48264">
    <property type="entry name" value="Cytochrome P450"/>
    <property type="match status" value="1"/>
</dbReference>
<organism evidence="6 7">
    <name type="scientific">Apiospora saccharicola</name>
    <dbReference type="NCBI Taxonomy" id="335842"/>
    <lineage>
        <taxon>Eukaryota</taxon>
        <taxon>Fungi</taxon>
        <taxon>Dikarya</taxon>
        <taxon>Ascomycota</taxon>
        <taxon>Pezizomycotina</taxon>
        <taxon>Sordariomycetes</taxon>
        <taxon>Xylariomycetidae</taxon>
        <taxon>Amphisphaeriales</taxon>
        <taxon>Apiosporaceae</taxon>
        <taxon>Apiospora</taxon>
    </lineage>
</organism>
<evidence type="ECO:0000256" key="5">
    <source>
        <dbReference type="SAM" id="MobiDB-lite"/>
    </source>
</evidence>
<dbReference type="InterPro" id="IPR050529">
    <property type="entry name" value="CYP450_sterol_14alpha_dmase"/>
</dbReference>
<feature type="region of interest" description="Disordered" evidence="5">
    <location>
        <begin position="480"/>
        <end position="513"/>
    </location>
</feature>
<dbReference type="Gene3D" id="1.10.630.10">
    <property type="entry name" value="Cytochrome P450"/>
    <property type="match status" value="1"/>
</dbReference>
<keyword evidence="7" id="KW-1185">Reference proteome</keyword>
<evidence type="ECO:0000256" key="3">
    <source>
        <dbReference type="ARBA" id="ARBA00022723"/>
    </source>
</evidence>